<organism evidence="4 5">
    <name type="scientific">Zostera marina</name>
    <name type="common">Eelgrass</name>
    <dbReference type="NCBI Taxonomy" id="29655"/>
    <lineage>
        <taxon>Eukaryota</taxon>
        <taxon>Viridiplantae</taxon>
        <taxon>Streptophyta</taxon>
        <taxon>Embryophyta</taxon>
        <taxon>Tracheophyta</taxon>
        <taxon>Spermatophyta</taxon>
        <taxon>Magnoliopsida</taxon>
        <taxon>Liliopsida</taxon>
        <taxon>Zosteraceae</taxon>
        <taxon>Zostera</taxon>
    </lineage>
</organism>
<keyword evidence="3" id="KW-0687">Ribonucleoprotein</keyword>
<dbReference type="STRING" id="29655.A0A0K9PRI1"/>
<evidence type="ECO:0000313" key="5">
    <source>
        <dbReference type="Proteomes" id="UP000036987"/>
    </source>
</evidence>
<evidence type="ECO:0000256" key="3">
    <source>
        <dbReference type="ARBA" id="ARBA00023274"/>
    </source>
</evidence>
<protein>
    <submittedName>
        <fullName evidence="4">30S ribosomal protein S11</fullName>
    </submittedName>
</protein>
<evidence type="ECO:0000256" key="2">
    <source>
        <dbReference type="ARBA" id="ARBA00022980"/>
    </source>
</evidence>
<reference evidence="5" key="1">
    <citation type="journal article" date="2016" name="Nature">
        <title>The genome of the seagrass Zostera marina reveals angiosperm adaptation to the sea.</title>
        <authorList>
            <person name="Olsen J.L."/>
            <person name="Rouze P."/>
            <person name="Verhelst B."/>
            <person name="Lin Y.-C."/>
            <person name="Bayer T."/>
            <person name="Collen J."/>
            <person name="Dattolo E."/>
            <person name="De Paoli E."/>
            <person name="Dittami S."/>
            <person name="Maumus F."/>
            <person name="Michel G."/>
            <person name="Kersting A."/>
            <person name="Lauritano C."/>
            <person name="Lohaus R."/>
            <person name="Toepel M."/>
            <person name="Tonon T."/>
            <person name="Vanneste K."/>
            <person name="Amirebrahimi M."/>
            <person name="Brakel J."/>
            <person name="Bostroem C."/>
            <person name="Chovatia M."/>
            <person name="Grimwood J."/>
            <person name="Jenkins J.W."/>
            <person name="Jueterbock A."/>
            <person name="Mraz A."/>
            <person name="Stam W.T."/>
            <person name="Tice H."/>
            <person name="Bornberg-Bauer E."/>
            <person name="Green P.J."/>
            <person name="Pearson G.A."/>
            <person name="Procaccini G."/>
            <person name="Duarte C.M."/>
            <person name="Schmutz J."/>
            <person name="Reusch T.B.H."/>
            <person name="Van de Peer Y."/>
        </authorList>
    </citation>
    <scope>NUCLEOTIDE SEQUENCE [LARGE SCALE GENOMIC DNA]</scope>
    <source>
        <strain evidence="5">cv. Finnish</strain>
    </source>
</reference>
<comment type="similarity">
    <text evidence="1">Belongs to the universal ribosomal protein uS11 family.</text>
</comment>
<evidence type="ECO:0000313" key="4">
    <source>
        <dbReference type="EMBL" id="KMZ70832.1"/>
    </source>
</evidence>
<dbReference type="Pfam" id="PF00411">
    <property type="entry name" value="Ribosomal_S11"/>
    <property type="match status" value="1"/>
</dbReference>
<dbReference type="OrthoDB" id="1845231at2759"/>
<gene>
    <name evidence="4" type="ORF">ZOSMA_192G00100</name>
</gene>
<dbReference type="EMBL" id="LFYR01000705">
    <property type="protein sequence ID" value="KMZ70832.1"/>
    <property type="molecule type" value="Genomic_DNA"/>
</dbReference>
<dbReference type="GO" id="GO:0005840">
    <property type="term" value="C:ribosome"/>
    <property type="evidence" value="ECO:0007669"/>
    <property type="project" value="UniProtKB-KW"/>
</dbReference>
<dbReference type="HAMAP" id="MF_01310">
    <property type="entry name" value="Ribosomal_uS11"/>
    <property type="match status" value="1"/>
</dbReference>
<dbReference type="InterPro" id="IPR036967">
    <property type="entry name" value="Ribosomal_uS11_sf"/>
</dbReference>
<dbReference type="Proteomes" id="UP000036987">
    <property type="component" value="Unassembled WGS sequence"/>
</dbReference>
<proteinExistence type="inferred from homology"/>
<dbReference type="InterPro" id="IPR001971">
    <property type="entry name" value="Ribosomal_uS11"/>
</dbReference>
<dbReference type="GO" id="GO:0003735">
    <property type="term" value="F:structural constituent of ribosome"/>
    <property type="evidence" value="ECO:0000318"/>
    <property type="project" value="GO_Central"/>
</dbReference>
<comment type="caution">
    <text evidence="4">The sequence shown here is derived from an EMBL/GenBank/DDBJ whole genome shotgun (WGS) entry which is preliminary data.</text>
</comment>
<dbReference type="GO" id="GO:1990904">
    <property type="term" value="C:ribonucleoprotein complex"/>
    <property type="evidence" value="ECO:0007669"/>
    <property type="project" value="UniProtKB-KW"/>
</dbReference>
<dbReference type="Gene3D" id="3.30.420.80">
    <property type="entry name" value="Ribosomal protein S11"/>
    <property type="match status" value="1"/>
</dbReference>
<name>A0A0K9PRI1_ZOSMR</name>
<dbReference type="AlphaFoldDB" id="A0A0K9PRI1"/>
<keyword evidence="2 4" id="KW-0689">Ribosomal protein</keyword>
<dbReference type="SUPFAM" id="SSF53137">
    <property type="entry name" value="Translational machinery components"/>
    <property type="match status" value="1"/>
</dbReference>
<evidence type="ECO:0000256" key="1">
    <source>
        <dbReference type="ARBA" id="ARBA00006194"/>
    </source>
</evidence>
<dbReference type="GO" id="GO:0006412">
    <property type="term" value="P:translation"/>
    <property type="evidence" value="ECO:0000318"/>
    <property type="project" value="GO_Central"/>
</dbReference>
<accession>A0A0K9PRI1</accession>
<sequence length="188" mass="21212">MQRFIPRRLLTFFSPSALISPIRPLSVAKTCDFTTRSFSSWLPQSLSEEWGEERRALEPQHRMGVVKQHIVYISPKKNNTFITVTDTDGNKKFSTTVGSLHLGKGTSVPRFFSEPVTEHAGQEAVKLGIKSAIIRVKGSVFFKKKKEAILGFRKGLRSAGIDHCQIDSIQDCTRLAHNGCRLKKKRRV</sequence>
<keyword evidence="5" id="KW-1185">Reference proteome</keyword>
<dbReference type="PANTHER" id="PTHR11759">
    <property type="entry name" value="40S RIBOSOMAL PROTEIN S14/30S RIBOSOMAL PROTEIN S11"/>
    <property type="match status" value="1"/>
</dbReference>